<dbReference type="InterPro" id="IPR002792">
    <property type="entry name" value="TRAM_dom"/>
</dbReference>
<evidence type="ECO:0000256" key="11">
    <source>
        <dbReference type="ARBA" id="ARBA00080698"/>
    </source>
</evidence>
<dbReference type="Gene3D" id="3.80.30.20">
    <property type="entry name" value="tm_1862 like domain"/>
    <property type="match status" value="1"/>
</dbReference>
<dbReference type="InterPro" id="IPR006463">
    <property type="entry name" value="MiaB_methiolase"/>
</dbReference>
<evidence type="ECO:0000256" key="1">
    <source>
        <dbReference type="ARBA" id="ARBA00003234"/>
    </source>
</evidence>
<dbReference type="EMBL" id="CP009788">
    <property type="protein sequence ID" value="AJE03668.1"/>
    <property type="molecule type" value="Genomic_DNA"/>
</dbReference>
<dbReference type="SFLD" id="SFLDG01082">
    <property type="entry name" value="B12-binding_domain_containing"/>
    <property type="match status" value="1"/>
</dbReference>
<feature type="binding site" evidence="13">
    <location>
        <position position="14"/>
    </location>
    <ligand>
        <name>[4Fe-4S] cluster</name>
        <dbReference type="ChEBI" id="CHEBI:49883"/>
        <label>1</label>
    </ligand>
</feature>
<dbReference type="PANTHER" id="PTHR43020:SF2">
    <property type="entry name" value="MITOCHONDRIAL TRNA METHYLTHIOTRANSFERASE CDK5RAP1"/>
    <property type="match status" value="1"/>
</dbReference>
<dbReference type="InterPro" id="IPR023404">
    <property type="entry name" value="rSAM_horseshoe"/>
</dbReference>
<dbReference type="GO" id="GO:0051539">
    <property type="term" value="F:4 iron, 4 sulfur cluster binding"/>
    <property type="evidence" value="ECO:0007669"/>
    <property type="project" value="UniProtKB-UniRule"/>
</dbReference>
<keyword evidence="2 13" id="KW-0004">4Fe-4S</keyword>
<dbReference type="FunFam" id="3.40.50.12160:FF:000003">
    <property type="entry name" value="CDK5 regulatory subunit-associated protein 1"/>
    <property type="match status" value="1"/>
</dbReference>
<dbReference type="AlphaFoldDB" id="A0A0B5BAD3"/>
<dbReference type="CDD" id="cd01335">
    <property type="entry name" value="Radical_SAM"/>
    <property type="match status" value="1"/>
</dbReference>
<evidence type="ECO:0000313" key="17">
    <source>
        <dbReference type="EMBL" id="AJE03668.1"/>
    </source>
</evidence>
<dbReference type="GO" id="GO:0046872">
    <property type="term" value="F:metal ion binding"/>
    <property type="evidence" value="ECO:0007669"/>
    <property type="project" value="UniProtKB-KW"/>
</dbReference>
<feature type="binding site" evidence="13">
    <location>
        <position position="84"/>
    </location>
    <ligand>
        <name>[4Fe-4S] cluster</name>
        <dbReference type="ChEBI" id="CHEBI:49883"/>
        <label>1</label>
    </ligand>
</feature>
<gene>
    <name evidence="13" type="primary">miaB</name>
    <name evidence="17" type="ORF">GPICK_10190</name>
</gene>
<dbReference type="GO" id="GO:0035597">
    <property type="term" value="F:tRNA-2-methylthio-N(6)-dimethylallyladenosine(37) synthase activity"/>
    <property type="evidence" value="ECO:0007669"/>
    <property type="project" value="UniProtKB-EC"/>
</dbReference>
<dbReference type="PANTHER" id="PTHR43020">
    <property type="entry name" value="CDK5 REGULATORY SUBUNIT-ASSOCIATED PROTEIN 1"/>
    <property type="match status" value="1"/>
</dbReference>
<accession>A0A0B5BAD3</accession>
<evidence type="ECO:0000256" key="7">
    <source>
        <dbReference type="ARBA" id="ARBA00023004"/>
    </source>
</evidence>
<dbReference type="Gene3D" id="3.40.50.12160">
    <property type="entry name" value="Methylthiotransferase, N-terminal domain"/>
    <property type="match status" value="1"/>
</dbReference>
<evidence type="ECO:0000256" key="4">
    <source>
        <dbReference type="ARBA" id="ARBA00022679"/>
    </source>
</evidence>
<sequence>MTNEKLLYIETFGCQMNVSDSEKIASLLKGLGYSSTDDSSRADLIILNTCSVRAKAEEKVYGHLGSFKGLKRERKGLLLGVGGCVAQQEGERLLKKVPWLDLVFGTHNLHLLPEMVQAAERGERRAEVQFIDSDTRLDLFPAGETEGGVTRFVTVMQGCDNFCSYCIVPYVRGREISRRSADILAEIRGAVAAGVKEVTLLGQNVNSYGIKTEGEISFAELLRQVAAIDGLERIRFTTSHPKDISPELIACFAELPKLCGYIHLPAQAGSDAVLSRMNRGYTRQQYLGMVADLKGARPDIQITGDIIVGFPGETDEDFEQTLSLVEEVDYADLFTFIYSVRPGTKAAELPGAVSRKEKQQRFDRLQEMLRIMTRRRNESFVGTRQKVLVEGVSKRGDQLFGRTDGNRVVNFSADPSLVGKIAEVAITFGYQNSLLGELFHD</sequence>
<feature type="binding site" evidence="13">
    <location>
        <position position="163"/>
    </location>
    <ligand>
        <name>[4Fe-4S] cluster</name>
        <dbReference type="ChEBI" id="CHEBI:49883"/>
        <label>2</label>
        <note>4Fe-4S-S-AdoMet</note>
    </ligand>
</feature>
<dbReference type="SFLD" id="SFLDF00273">
    <property type="entry name" value="(dimethylallyl)adenosine_tRNA"/>
    <property type="match status" value="1"/>
</dbReference>
<comment type="cofactor">
    <cofactor evidence="13">
        <name>[4Fe-4S] cluster</name>
        <dbReference type="ChEBI" id="CHEBI:49883"/>
    </cofactor>
    <text evidence="13">Binds 2 [4Fe-4S] clusters. One cluster is coordinated with 3 cysteines and an exchangeable S-adenosyl-L-methionine.</text>
</comment>
<dbReference type="FunFam" id="3.80.30.20:FF:000001">
    <property type="entry name" value="tRNA-2-methylthio-N(6)-dimethylallyladenosine synthase 2"/>
    <property type="match status" value="1"/>
</dbReference>
<dbReference type="InterPro" id="IPR005839">
    <property type="entry name" value="Methylthiotransferase"/>
</dbReference>
<dbReference type="InterPro" id="IPR013848">
    <property type="entry name" value="Methylthiotransferase_N"/>
</dbReference>
<dbReference type="SMART" id="SM00729">
    <property type="entry name" value="Elp3"/>
    <property type="match status" value="1"/>
</dbReference>
<dbReference type="RefSeq" id="WP_039742843.1">
    <property type="nucleotide sequence ID" value="NZ_CP009788.1"/>
</dbReference>
<keyword evidence="18" id="KW-1185">Reference proteome</keyword>
<dbReference type="InterPro" id="IPR006638">
    <property type="entry name" value="Elp3/MiaA/NifB-like_rSAM"/>
</dbReference>
<comment type="similarity">
    <text evidence="13">Belongs to the methylthiotransferase family. MiaB subfamily.</text>
</comment>
<keyword evidence="13" id="KW-0819">tRNA processing</keyword>
<dbReference type="NCBIfam" id="TIGR00089">
    <property type="entry name" value="MiaB/RimO family radical SAM methylthiotransferase"/>
    <property type="match status" value="1"/>
</dbReference>
<dbReference type="InterPro" id="IPR058240">
    <property type="entry name" value="rSAM_sf"/>
</dbReference>
<dbReference type="PROSITE" id="PS01278">
    <property type="entry name" value="MTTASE_RADICAL"/>
    <property type="match status" value="1"/>
</dbReference>
<organism evidence="17 18">
    <name type="scientific">Geobacter pickeringii</name>
    <dbReference type="NCBI Taxonomy" id="345632"/>
    <lineage>
        <taxon>Bacteria</taxon>
        <taxon>Pseudomonadati</taxon>
        <taxon>Thermodesulfobacteriota</taxon>
        <taxon>Desulfuromonadia</taxon>
        <taxon>Geobacterales</taxon>
        <taxon>Geobacteraceae</taxon>
        <taxon>Geobacter</taxon>
    </lineage>
</organism>
<dbReference type="GO" id="GO:0005829">
    <property type="term" value="C:cytosol"/>
    <property type="evidence" value="ECO:0007669"/>
    <property type="project" value="TreeGrafter"/>
</dbReference>
<evidence type="ECO:0000256" key="2">
    <source>
        <dbReference type="ARBA" id="ARBA00022485"/>
    </source>
</evidence>
<comment type="subunit">
    <text evidence="13">Monomer.</text>
</comment>
<evidence type="ECO:0000313" key="18">
    <source>
        <dbReference type="Proteomes" id="UP000057609"/>
    </source>
</evidence>
<dbReference type="Proteomes" id="UP000057609">
    <property type="component" value="Chromosome"/>
</dbReference>
<evidence type="ECO:0000256" key="5">
    <source>
        <dbReference type="ARBA" id="ARBA00022691"/>
    </source>
</evidence>
<name>A0A0B5BAD3_9BACT</name>
<dbReference type="Pfam" id="PF00919">
    <property type="entry name" value="UPF0004"/>
    <property type="match status" value="1"/>
</dbReference>
<keyword evidence="5 13" id="KW-0949">S-adenosyl-L-methionine</keyword>
<evidence type="ECO:0000256" key="10">
    <source>
        <dbReference type="ARBA" id="ARBA00068570"/>
    </source>
</evidence>
<dbReference type="KEGG" id="gpi:GPICK_10190"/>
<dbReference type="PROSITE" id="PS51449">
    <property type="entry name" value="MTTASE_N"/>
    <property type="match status" value="1"/>
</dbReference>
<protein>
    <recommendedName>
        <fullName evidence="10 13">tRNA-2-methylthio-N(6)-dimethylallyladenosine synthase</fullName>
        <ecNumber evidence="9 13">2.8.4.3</ecNumber>
    </recommendedName>
    <alternativeName>
        <fullName evidence="12 13">(Dimethylallyl)adenosine tRNA methylthiotransferase MiaB</fullName>
    </alternativeName>
    <alternativeName>
        <fullName evidence="11 13">tRNA-i(6)A37 methylthiotransferase</fullName>
    </alternativeName>
</protein>
<evidence type="ECO:0000256" key="13">
    <source>
        <dbReference type="HAMAP-Rule" id="MF_01864"/>
    </source>
</evidence>
<keyword evidence="3 13" id="KW-0963">Cytoplasm</keyword>
<feature type="domain" description="TRAM" evidence="14">
    <location>
        <begin position="378"/>
        <end position="440"/>
    </location>
</feature>
<evidence type="ECO:0000256" key="12">
    <source>
        <dbReference type="ARBA" id="ARBA00081141"/>
    </source>
</evidence>
<dbReference type="InterPro" id="IPR038135">
    <property type="entry name" value="Methylthiotransferase_N_sf"/>
</dbReference>
<dbReference type="Pfam" id="PF04055">
    <property type="entry name" value="Radical_SAM"/>
    <property type="match status" value="1"/>
</dbReference>
<dbReference type="HAMAP" id="MF_01864">
    <property type="entry name" value="tRNA_metthiotr_MiaB"/>
    <property type="match status" value="1"/>
</dbReference>
<feature type="binding site" evidence="13">
    <location>
        <position position="50"/>
    </location>
    <ligand>
        <name>[4Fe-4S] cluster</name>
        <dbReference type="ChEBI" id="CHEBI:49883"/>
        <label>1</label>
    </ligand>
</feature>
<feature type="domain" description="Radical SAM core" evidence="16">
    <location>
        <begin position="145"/>
        <end position="375"/>
    </location>
</feature>
<dbReference type="SFLD" id="SFLDG01061">
    <property type="entry name" value="methylthiotransferase"/>
    <property type="match status" value="1"/>
</dbReference>
<dbReference type="SUPFAM" id="SSF102114">
    <property type="entry name" value="Radical SAM enzymes"/>
    <property type="match status" value="1"/>
</dbReference>
<dbReference type="NCBIfam" id="TIGR01574">
    <property type="entry name" value="miaB-methiolase"/>
    <property type="match status" value="1"/>
</dbReference>
<keyword evidence="6 13" id="KW-0479">Metal-binding</keyword>
<keyword evidence="4 13" id="KW-0808">Transferase</keyword>
<dbReference type="Pfam" id="PF01938">
    <property type="entry name" value="TRAM"/>
    <property type="match status" value="1"/>
</dbReference>
<evidence type="ECO:0000256" key="9">
    <source>
        <dbReference type="ARBA" id="ARBA00033765"/>
    </source>
</evidence>
<reference evidence="17 18" key="1">
    <citation type="journal article" date="2015" name="Genome Announc.">
        <title>Complete Genome of Geobacter pickeringii G13T, a Metal-Reducing Isolate from Sedimentary Kaolin Deposits.</title>
        <authorList>
            <person name="Badalamenti J.P."/>
            <person name="Bond D.R."/>
        </authorList>
    </citation>
    <scope>NUCLEOTIDE SEQUENCE [LARGE SCALE GENOMIC DNA]</scope>
    <source>
        <strain evidence="17 18">G13</strain>
    </source>
</reference>
<dbReference type="OrthoDB" id="9805215at2"/>
<evidence type="ECO:0000259" key="16">
    <source>
        <dbReference type="PROSITE" id="PS51918"/>
    </source>
</evidence>
<feature type="binding site" evidence="13">
    <location>
        <position position="159"/>
    </location>
    <ligand>
        <name>[4Fe-4S] cluster</name>
        <dbReference type="ChEBI" id="CHEBI:49883"/>
        <label>2</label>
        <note>4Fe-4S-S-AdoMet</note>
    </ligand>
</feature>
<dbReference type="HOGENOM" id="CLU_018697_2_0_7"/>
<evidence type="ECO:0000259" key="15">
    <source>
        <dbReference type="PROSITE" id="PS51449"/>
    </source>
</evidence>
<dbReference type="InterPro" id="IPR007197">
    <property type="entry name" value="rSAM"/>
</dbReference>
<feature type="binding site" evidence="13">
    <location>
        <position position="166"/>
    </location>
    <ligand>
        <name>[4Fe-4S] cluster</name>
        <dbReference type="ChEBI" id="CHEBI:49883"/>
        <label>2</label>
        <note>4Fe-4S-S-AdoMet</note>
    </ligand>
</feature>
<dbReference type="InterPro" id="IPR020612">
    <property type="entry name" value="Methylthiotransferase_CS"/>
</dbReference>
<keyword evidence="8 13" id="KW-0411">Iron-sulfur</keyword>
<comment type="catalytic activity">
    <reaction evidence="13">
        <text>N(6)-dimethylallyladenosine(37) in tRNA + (sulfur carrier)-SH + AH2 + 2 S-adenosyl-L-methionine = 2-methylsulfanyl-N(6)-dimethylallyladenosine(37) in tRNA + (sulfur carrier)-H + 5'-deoxyadenosine + L-methionine + A + S-adenosyl-L-homocysteine + 2 H(+)</text>
        <dbReference type="Rhea" id="RHEA:37067"/>
        <dbReference type="Rhea" id="RHEA-COMP:10375"/>
        <dbReference type="Rhea" id="RHEA-COMP:10376"/>
        <dbReference type="Rhea" id="RHEA-COMP:14737"/>
        <dbReference type="Rhea" id="RHEA-COMP:14739"/>
        <dbReference type="ChEBI" id="CHEBI:13193"/>
        <dbReference type="ChEBI" id="CHEBI:15378"/>
        <dbReference type="ChEBI" id="CHEBI:17319"/>
        <dbReference type="ChEBI" id="CHEBI:17499"/>
        <dbReference type="ChEBI" id="CHEBI:29917"/>
        <dbReference type="ChEBI" id="CHEBI:57844"/>
        <dbReference type="ChEBI" id="CHEBI:57856"/>
        <dbReference type="ChEBI" id="CHEBI:59789"/>
        <dbReference type="ChEBI" id="CHEBI:64428"/>
        <dbReference type="ChEBI" id="CHEBI:74415"/>
        <dbReference type="ChEBI" id="CHEBI:74417"/>
        <dbReference type="EC" id="2.8.4.3"/>
    </reaction>
</comment>
<feature type="domain" description="MTTase N-terminal" evidence="15">
    <location>
        <begin position="5"/>
        <end position="121"/>
    </location>
</feature>
<dbReference type="STRING" id="345632.GPICK_10190"/>
<keyword evidence="7 13" id="KW-0408">Iron</keyword>
<evidence type="ECO:0000256" key="6">
    <source>
        <dbReference type="ARBA" id="ARBA00022723"/>
    </source>
</evidence>
<dbReference type="SFLD" id="SFLDS00029">
    <property type="entry name" value="Radical_SAM"/>
    <property type="match status" value="1"/>
</dbReference>
<dbReference type="EC" id="2.8.4.3" evidence="9 13"/>
<comment type="subcellular location">
    <subcellularLocation>
        <location evidence="13">Cytoplasm</location>
    </subcellularLocation>
</comment>
<evidence type="ECO:0000256" key="3">
    <source>
        <dbReference type="ARBA" id="ARBA00022490"/>
    </source>
</evidence>
<dbReference type="PROSITE" id="PS51918">
    <property type="entry name" value="RADICAL_SAM"/>
    <property type="match status" value="1"/>
</dbReference>
<comment type="function">
    <text evidence="1 13">Catalyzes the methylthiolation of N6-(dimethylallyl)adenosine (i(6)A), leading to the formation of 2-methylthio-N6-(dimethylallyl)adenosine (ms(2)i(6)A) at position 37 in tRNAs that read codons beginning with uridine.</text>
</comment>
<evidence type="ECO:0000256" key="8">
    <source>
        <dbReference type="ARBA" id="ARBA00023014"/>
    </source>
</evidence>
<proteinExistence type="inferred from homology"/>
<dbReference type="PROSITE" id="PS50926">
    <property type="entry name" value="TRAM"/>
    <property type="match status" value="1"/>
</dbReference>
<evidence type="ECO:0000259" key="14">
    <source>
        <dbReference type="PROSITE" id="PS50926"/>
    </source>
</evidence>